<evidence type="ECO:0000256" key="1">
    <source>
        <dbReference type="SAM" id="SignalP"/>
    </source>
</evidence>
<feature type="domain" description="MD-2-related lipid-recognition" evidence="2">
    <location>
        <begin position="22"/>
        <end position="166"/>
    </location>
</feature>
<dbReference type="GeneID" id="126883417"/>
<dbReference type="RefSeq" id="XP_050504920.1">
    <property type="nucleotide sequence ID" value="XM_050648963.1"/>
</dbReference>
<dbReference type="InterPro" id="IPR014756">
    <property type="entry name" value="Ig_E-set"/>
</dbReference>
<organism evidence="3 4">
    <name type="scientific">Diabrotica virgifera virgifera</name>
    <name type="common">western corn rootworm</name>
    <dbReference type="NCBI Taxonomy" id="50390"/>
    <lineage>
        <taxon>Eukaryota</taxon>
        <taxon>Metazoa</taxon>
        <taxon>Ecdysozoa</taxon>
        <taxon>Arthropoda</taxon>
        <taxon>Hexapoda</taxon>
        <taxon>Insecta</taxon>
        <taxon>Pterygota</taxon>
        <taxon>Neoptera</taxon>
        <taxon>Endopterygota</taxon>
        <taxon>Coleoptera</taxon>
        <taxon>Polyphaga</taxon>
        <taxon>Cucujiformia</taxon>
        <taxon>Chrysomeloidea</taxon>
        <taxon>Chrysomelidae</taxon>
        <taxon>Galerucinae</taxon>
        <taxon>Diabroticina</taxon>
        <taxon>Diabroticites</taxon>
        <taxon>Diabrotica</taxon>
    </lineage>
</organism>
<keyword evidence="4" id="KW-1185">Reference proteome</keyword>
<proteinExistence type="predicted"/>
<evidence type="ECO:0000313" key="4">
    <source>
        <dbReference type="Proteomes" id="UP001652700"/>
    </source>
</evidence>
<reference evidence="3" key="1">
    <citation type="submission" date="2025-05" db="UniProtKB">
        <authorList>
            <consortium name="EnsemblMetazoa"/>
        </authorList>
    </citation>
    <scope>IDENTIFICATION</scope>
</reference>
<dbReference type="EnsemblMetazoa" id="XM_050648963.1">
    <property type="protein sequence ID" value="XP_050504920.1"/>
    <property type="gene ID" value="LOC126883417"/>
</dbReference>
<protein>
    <recommendedName>
        <fullName evidence="2">MD-2-related lipid-recognition domain-containing protein</fullName>
    </recommendedName>
</protein>
<accession>A0ABM5K409</accession>
<dbReference type="InterPro" id="IPR003172">
    <property type="entry name" value="ML_dom"/>
</dbReference>
<dbReference type="Pfam" id="PF02221">
    <property type="entry name" value="E1_DerP2_DerF2"/>
    <property type="match status" value="1"/>
</dbReference>
<keyword evidence="1" id="KW-0732">Signal</keyword>
<evidence type="ECO:0000259" key="2">
    <source>
        <dbReference type="SMART" id="SM00737"/>
    </source>
</evidence>
<evidence type="ECO:0000313" key="3">
    <source>
        <dbReference type="EnsemblMetazoa" id="XP_050504920.1"/>
    </source>
</evidence>
<dbReference type="Gene3D" id="2.60.40.770">
    <property type="match status" value="1"/>
</dbReference>
<feature type="chain" id="PRO_5045435200" description="MD-2-related lipid-recognition domain-containing protein" evidence="1">
    <location>
        <begin position="20"/>
        <end position="170"/>
    </location>
</feature>
<dbReference type="SUPFAM" id="SSF81296">
    <property type="entry name" value="E set domains"/>
    <property type="match status" value="1"/>
</dbReference>
<sequence>MKYVLIVVLCTVAVAYVAATAVKECPNNKNGLSYPDLADRVSLHNCTKAPCRARKDSFQKVEYKFTPGKLETFNKDYKNLHTRVTAEILGTALPFPGVDGQSACPNLYEEDKTTKVKDCEVKAGKNYYYKNGFEVLRIYPRIKTNAHWELYEPKTSRNIMCFEFLVRITN</sequence>
<dbReference type="Proteomes" id="UP001652700">
    <property type="component" value="Unplaced"/>
</dbReference>
<feature type="signal peptide" evidence="1">
    <location>
        <begin position="1"/>
        <end position="19"/>
    </location>
</feature>
<dbReference type="SMART" id="SM00737">
    <property type="entry name" value="ML"/>
    <property type="match status" value="1"/>
</dbReference>
<name>A0ABM5K409_DIAVI</name>